<keyword evidence="2" id="KW-1185">Reference proteome</keyword>
<dbReference type="Proteomes" id="UP000784294">
    <property type="component" value="Unassembled WGS sequence"/>
</dbReference>
<sequence length="68" mass="7274">MTIEGKLRLSLPPILLGYELPNASTSGLFNLLRTTPVPGAVTNATLLSLFITLDPAIQPPDEITDRVS</sequence>
<dbReference type="AlphaFoldDB" id="A0A3S5CTJ4"/>
<name>A0A3S5CTJ4_9PLAT</name>
<organism evidence="1 2">
    <name type="scientific">Protopolystoma xenopodis</name>
    <dbReference type="NCBI Taxonomy" id="117903"/>
    <lineage>
        <taxon>Eukaryota</taxon>
        <taxon>Metazoa</taxon>
        <taxon>Spiralia</taxon>
        <taxon>Lophotrochozoa</taxon>
        <taxon>Platyhelminthes</taxon>
        <taxon>Monogenea</taxon>
        <taxon>Polyopisthocotylea</taxon>
        <taxon>Polystomatidea</taxon>
        <taxon>Polystomatidae</taxon>
        <taxon>Protopolystoma</taxon>
    </lineage>
</organism>
<reference evidence="1" key="1">
    <citation type="submission" date="2018-11" db="EMBL/GenBank/DDBJ databases">
        <authorList>
            <consortium name="Pathogen Informatics"/>
        </authorList>
    </citation>
    <scope>NUCLEOTIDE SEQUENCE</scope>
</reference>
<protein>
    <submittedName>
        <fullName evidence="1">Uncharacterized protein</fullName>
    </submittedName>
</protein>
<dbReference type="EMBL" id="CAAALY010250434">
    <property type="protein sequence ID" value="VEL35700.1"/>
    <property type="molecule type" value="Genomic_DNA"/>
</dbReference>
<proteinExistence type="predicted"/>
<evidence type="ECO:0000313" key="1">
    <source>
        <dbReference type="EMBL" id="VEL35700.1"/>
    </source>
</evidence>
<dbReference type="OrthoDB" id="2162143at2759"/>
<accession>A0A3S5CTJ4</accession>
<gene>
    <name evidence="1" type="ORF">PXEA_LOCUS29140</name>
</gene>
<comment type="caution">
    <text evidence="1">The sequence shown here is derived from an EMBL/GenBank/DDBJ whole genome shotgun (WGS) entry which is preliminary data.</text>
</comment>
<evidence type="ECO:0000313" key="2">
    <source>
        <dbReference type="Proteomes" id="UP000784294"/>
    </source>
</evidence>